<accession>A0AAD7ILZ9</accession>
<proteinExistence type="predicted"/>
<feature type="region of interest" description="Disordered" evidence="1">
    <location>
        <begin position="367"/>
        <end position="386"/>
    </location>
</feature>
<keyword evidence="2" id="KW-0812">Transmembrane</keyword>
<organism evidence="3 4">
    <name type="scientific">Mycena maculata</name>
    <dbReference type="NCBI Taxonomy" id="230809"/>
    <lineage>
        <taxon>Eukaryota</taxon>
        <taxon>Fungi</taxon>
        <taxon>Dikarya</taxon>
        <taxon>Basidiomycota</taxon>
        <taxon>Agaricomycotina</taxon>
        <taxon>Agaricomycetes</taxon>
        <taxon>Agaricomycetidae</taxon>
        <taxon>Agaricales</taxon>
        <taxon>Marasmiineae</taxon>
        <taxon>Mycenaceae</taxon>
        <taxon>Mycena</taxon>
    </lineage>
</organism>
<feature type="compositionally biased region" description="Polar residues" evidence="1">
    <location>
        <begin position="219"/>
        <end position="230"/>
    </location>
</feature>
<evidence type="ECO:0000313" key="3">
    <source>
        <dbReference type="EMBL" id="KAJ7746187.1"/>
    </source>
</evidence>
<gene>
    <name evidence="3" type="ORF">DFH07DRAFT_942721</name>
</gene>
<feature type="compositionally biased region" description="Low complexity" evidence="1">
    <location>
        <begin position="207"/>
        <end position="218"/>
    </location>
</feature>
<evidence type="ECO:0000256" key="1">
    <source>
        <dbReference type="SAM" id="MobiDB-lite"/>
    </source>
</evidence>
<comment type="caution">
    <text evidence="3">The sequence shown here is derived from an EMBL/GenBank/DDBJ whole genome shotgun (WGS) entry which is preliminary data.</text>
</comment>
<dbReference type="Proteomes" id="UP001215280">
    <property type="component" value="Unassembled WGS sequence"/>
</dbReference>
<keyword evidence="2" id="KW-0472">Membrane</keyword>
<reference evidence="3" key="1">
    <citation type="submission" date="2023-03" db="EMBL/GenBank/DDBJ databases">
        <title>Massive genome expansion in bonnet fungi (Mycena s.s.) driven by repeated elements and novel gene families across ecological guilds.</title>
        <authorList>
            <consortium name="Lawrence Berkeley National Laboratory"/>
            <person name="Harder C.B."/>
            <person name="Miyauchi S."/>
            <person name="Viragh M."/>
            <person name="Kuo A."/>
            <person name="Thoen E."/>
            <person name="Andreopoulos B."/>
            <person name="Lu D."/>
            <person name="Skrede I."/>
            <person name="Drula E."/>
            <person name="Henrissat B."/>
            <person name="Morin E."/>
            <person name="Kohler A."/>
            <person name="Barry K."/>
            <person name="LaButti K."/>
            <person name="Morin E."/>
            <person name="Salamov A."/>
            <person name="Lipzen A."/>
            <person name="Mereny Z."/>
            <person name="Hegedus B."/>
            <person name="Baldrian P."/>
            <person name="Stursova M."/>
            <person name="Weitz H."/>
            <person name="Taylor A."/>
            <person name="Grigoriev I.V."/>
            <person name="Nagy L.G."/>
            <person name="Martin F."/>
            <person name="Kauserud H."/>
        </authorList>
    </citation>
    <scope>NUCLEOTIDE SEQUENCE</scope>
    <source>
        <strain evidence="3">CBHHK188m</strain>
    </source>
</reference>
<keyword evidence="2" id="KW-1133">Transmembrane helix</keyword>
<evidence type="ECO:0000256" key="2">
    <source>
        <dbReference type="SAM" id="Phobius"/>
    </source>
</evidence>
<dbReference type="AlphaFoldDB" id="A0AAD7ILZ9"/>
<keyword evidence="4" id="KW-1185">Reference proteome</keyword>
<evidence type="ECO:0008006" key="5">
    <source>
        <dbReference type="Google" id="ProtNLM"/>
    </source>
</evidence>
<protein>
    <recommendedName>
        <fullName evidence="5">Mid2 domain-containing protein</fullName>
    </recommendedName>
</protein>
<name>A0AAD7ILZ9_9AGAR</name>
<dbReference type="EMBL" id="JARJLG010000099">
    <property type="protein sequence ID" value="KAJ7746187.1"/>
    <property type="molecule type" value="Genomic_DNA"/>
</dbReference>
<feature type="region of interest" description="Disordered" evidence="1">
    <location>
        <begin position="199"/>
        <end position="232"/>
    </location>
</feature>
<feature type="transmembrane region" description="Helical" evidence="2">
    <location>
        <begin position="237"/>
        <end position="262"/>
    </location>
</feature>
<sequence length="386" mass="42267">MVIGICWPPSHLKMQEFEFQPEMDQFADALVALSLSKLFVGSVTLKSSNWEGVVGTPTRLMHIRVTPESVVVQSSSKVVEIEPRCVQSWNIFQGKIRAEQPQNKYIKVRPTIETPLETVEYLLKQLSVKFMSHPKTIEQEMSESEHILRFHITLKCGHQSFGTRHAAQETTLQNIVGIDHRNLNRESSDFCVDIVTKFDKQSGEPDPGSTASSTSGPTENTSPADSSVASSGRRKQFPVGAVVGGIIGGLILIALIPTLFLLRRHATAKQSPHQFIGVIYDQETLNDTYKEATVSPVTPFVLQSPPPASKQRTKCGLSLGIPPVTSPVEGAFSSPLSAGSDPALVAMAQDLRRLTARVQRLETNINIPEATDGGPVLQRPPAYDHT</sequence>
<evidence type="ECO:0000313" key="4">
    <source>
        <dbReference type="Proteomes" id="UP001215280"/>
    </source>
</evidence>